<gene>
    <name evidence="3" type="ORF">H206_00980</name>
</gene>
<protein>
    <submittedName>
        <fullName evidence="3">Uncharacterized protein</fullName>
    </submittedName>
</protein>
<name>A0A444IWW9_9BACT</name>
<dbReference type="AlphaFoldDB" id="A0A444IWW9"/>
<sequence length="132" mass="15354">MTILLSFIAGILIGMLLNGTNDTFTDSLRKWLNETAKNDKRRRAEFEDNIEKNLPEFRRWVKQEAERKRKLKRKLLLYCLLVLAVVLFFQSIEFSPDENKQTSSVFQTNNKQQSALEKDSTTPEAAVKATDR</sequence>
<comment type="caution">
    <text evidence="3">The sequence shown here is derived from an EMBL/GenBank/DDBJ whole genome shotgun (WGS) entry which is preliminary data.</text>
</comment>
<keyword evidence="2" id="KW-0812">Transmembrane</keyword>
<evidence type="ECO:0000256" key="1">
    <source>
        <dbReference type="SAM" id="MobiDB-lite"/>
    </source>
</evidence>
<dbReference type="Proteomes" id="UP000287853">
    <property type="component" value="Unassembled WGS sequence"/>
</dbReference>
<feature type="region of interest" description="Disordered" evidence="1">
    <location>
        <begin position="96"/>
        <end position="132"/>
    </location>
</feature>
<evidence type="ECO:0000256" key="2">
    <source>
        <dbReference type="SAM" id="Phobius"/>
    </source>
</evidence>
<proteinExistence type="predicted"/>
<feature type="compositionally biased region" description="Polar residues" evidence="1">
    <location>
        <begin position="101"/>
        <end position="115"/>
    </location>
</feature>
<accession>A0A444IWW9</accession>
<evidence type="ECO:0000313" key="4">
    <source>
        <dbReference type="Proteomes" id="UP000287853"/>
    </source>
</evidence>
<reference evidence="3 4" key="1">
    <citation type="submission" date="2017-01" db="EMBL/GenBank/DDBJ databases">
        <title>The cable genome- insights into the physiology and evolution of filamentous bacteria capable of sulfide oxidation via long distance electron transfer.</title>
        <authorList>
            <person name="Schreiber L."/>
            <person name="Bjerg J.T."/>
            <person name="Boggild A."/>
            <person name="Van De Vossenberg J."/>
            <person name="Meysman F."/>
            <person name="Nielsen L.P."/>
            <person name="Schramm A."/>
            <person name="Kjeldsen K.U."/>
        </authorList>
    </citation>
    <scope>NUCLEOTIDE SEQUENCE [LARGE SCALE GENOMIC DNA]</scope>
    <source>
        <strain evidence="3">MCF</strain>
    </source>
</reference>
<feature type="transmembrane region" description="Helical" evidence="2">
    <location>
        <begin position="75"/>
        <end position="92"/>
    </location>
</feature>
<organism evidence="3 4">
    <name type="scientific">Candidatus Electrothrix aarhusensis</name>
    <dbReference type="NCBI Taxonomy" id="1859131"/>
    <lineage>
        <taxon>Bacteria</taxon>
        <taxon>Pseudomonadati</taxon>
        <taxon>Thermodesulfobacteriota</taxon>
        <taxon>Desulfobulbia</taxon>
        <taxon>Desulfobulbales</taxon>
        <taxon>Desulfobulbaceae</taxon>
        <taxon>Candidatus Electrothrix</taxon>
    </lineage>
</organism>
<keyword evidence="2" id="KW-1133">Transmembrane helix</keyword>
<keyword evidence="2" id="KW-0472">Membrane</keyword>
<evidence type="ECO:0000313" key="3">
    <source>
        <dbReference type="EMBL" id="RWX45354.1"/>
    </source>
</evidence>
<dbReference type="EMBL" id="MTKO01000079">
    <property type="protein sequence ID" value="RWX45354.1"/>
    <property type="molecule type" value="Genomic_DNA"/>
</dbReference>
<keyword evidence="4" id="KW-1185">Reference proteome</keyword>